<accession>A0A6C1EBD8</accession>
<dbReference type="Pfam" id="PF02133">
    <property type="entry name" value="Transp_cyt_pur"/>
    <property type="match status" value="1"/>
</dbReference>
<feature type="transmembrane region" description="Helical" evidence="7">
    <location>
        <begin position="520"/>
        <end position="540"/>
    </location>
</feature>
<dbReference type="InterPro" id="IPR012681">
    <property type="entry name" value="NCS1"/>
</dbReference>
<keyword evidence="6 7" id="KW-0472">Membrane</keyword>
<feature type="transmembrane region" description="Helical" evidence="7">
    <location>
        <begin position="149"/>
        <end position="170"/>
    </location>
</feature>
<dbReference type="GO" id="GO:0015205">
    <property type="term" value="F:nucleobase transmembrane transporter activity"/>
    <property type="evidence" value="ECO:0007669"/>
    <property type="project" value="TreeGrafter"/>
</dbReference>
<comment type="subcellular location">
    <subcellularLocation>
        <location evidence="1">Membrane</location>
        <topology evidence="1">Multi-pass membrane protein</topology>
    </subcellularLocation>
</comment>
<comment type="similarity">
    <text evidence="2">Belongs to the purine-cytosine permease (2.A.39) family.</text>
</comment>
<proteinExistence type="inferred from homology"/>
<feature type="transmembrane region" description="Helical" evidence="7">
    <location>
        <begin position="403"/>
        <end position="423"/>
    </location>
</feature>
<keyword evidence="5 7" id="KW-1133">Transmembrane helix</keyword>
<keyword evidence="4 7" id="KW-0812">Transmembrane</keyword>
<sequence length="636" mass="72008">MASDALSAIFSNQSKKNVQPITSIVSYTNNNENDIIDVENGKFRKNKNVSTKVYDDNSSIEEDEIDPLPETNSFWSKIYYDYLVLDKTTLNVSLKESFLYNRDLKPVEEERRCWSWFNYLYFWLADCFNINTWQIAGTGLQLGLNWWQCWLTVWIGYTFAAVFVVLNSRFGSAYHLSFPITVRASFGIFFSMWPIINRVVMAIVWYAVQAWLGATPVALMLKSIFGKDLQDRIPNHFGSPNSTTFEFMCFFIFWVISIPFVLVAPHKIRHLFTVKAALIPFAAFGFLIWALKKSNGKIELGSLNDYSPHGSEFSWIFVRSLMACVANFAALIINAPDFGRFAKTPQASLWPQLVAIPLFFAITCLIGIIVTSAGYHLYGVNYWSPVDVLGQFLETTYTRGTRAGVFLISFVFALAQLGTNISANSLACGADMTALFPRYINIRRGSLFCVAMALCICPWNLMATSSKFTSALSAYAIFLSSIAGVICSDYFVVRRGYVKLTHLFLAQEGSYYMFNNKYGFNWRALVAYLCGIAPNLPGFIGDVGAPKITVSQGAMNIYHLGYPVGFFISAVIYIGLCYFFPVPGTPVDNILTDKGWFQRWAYVEDFEQDWKNELRRADLCDDTMSICDISDEKIVY</sequence>
<feature type="transmembrane region" description="Helical" evidence="7">
    <location>
        <begin position="245"/>
        <end position="264"/>
    </location>
</feature>
<dbReference type="FunFam" id="1.10.4160.10:FF:000001">
    <property type="entry name" value="Uracil permease, putative"/>
    <property type="match status" value="1"/>
</dbReference>
<feature type="transmembrane region" description="Helical" evidence="7">
    <location>
        <begin position="313"/>
        <end position="333"/>
    </location>
</feature>
<keyword evidence="3" id="KW-0813">Transport</keyword>
<evidence type="ECO:0000256" key="6">
    <source>
        <dbReference type="ARBA" id="ARBA00023136"/>
    </source>
</evidence>
<dbReference type="GO" id="GO:0005886">
    <property type="term" value="C:plasma membrane"/>
    <property type="evidence" value="ECO:0007669"/>
    <property type="project" value="TreeGrafter"/>
</dbReference>
<dbReference type="CDD" id="cd11482">
    <property type="entry name" value="SLC-NCS1sbd_NRT1-like"/>
    <property type="match status" value="1"/>
</dbReference>
<gene>
    <name evidence="8" type="primary">DAL4_2</name>
    <name evidence="8" type="ORF">GRS66_008510</name>
</gene>
<dbReference type="OrthoDB" id="2018619at2759"/>
<keyword evidence="9" id="KW-1185">Reference proteome</keyword>
<dbReference type="InterPro" id="IPR001248">
    <property type="entry name" value="Pur-cyt_permease"/>
</dbReference>
<evidence type="ECO:0000256" key="7">
    <source>
        <dbReference type="SAM" id="Phobius"/>
    </source>
</evidence>
<evidence type="ECO:0000313" key="8">
    <source>
        <dbReference type="EMBL" id="QID85914.1"/>
    </source>
</evidence>
<feature type="transmembrane region" description="Helical" evidence="7">
    <location>
        <begin position="560"/>
        <end position="580"/>
    </location>
</feature>
<dbReference type="EMBL" id="CP049006">
    <property type="protein sequence ID" value="QID85914.1"/>
    <property type="molecule type" value="Genomic_DNA"/>
</dbReference>
<feature type="transmembrane region" description="Helical" evidence="7">
    <location>
        <begin position="474"/>
        <end position="493"/>
    </location>
</feature>
<protein>
    <submittedName>
        <fullName evidence="8">Allantoin permease</fullName>
    </submittedName>
</protein>
<name>A0A6C1EBD8_SACPS</name>
<evidence type="ECO:0000256" key="4">
    <source>
        <dbReference type="ARBA" id="ARBA00022692"/>
    </source>
</evidence>
<dbReference type="InterPro" id="IPR045225">
    <property type="entry name" value="Uracil/uridine/allantoin_perm"/>
</dbReference>
<dbReference type="AlphaFoldDB" id="A0A6C1EBD8"/>
<dbReference type="PANTHER" id="PTHR30618">
    <property type="entry name" value="NCS1 FAMILY PURINE/PYRIMIDINE TRANSPORTER"/>
    <property type="match status" value="1"/>
</dbReference>
<dbReference type="Gene3D" id="1.10.4160.10">
    <property type="entry name" value="Hydantoin permease"/>
    <property type="match status" value="1"/>
</dbReference>
<feature type="transmembrane region" description="Helical" evidence="7">
    <location>
        <begin position="444"/>
        <end position="462"/>
    </location>
</feature>
<evidence type="ECO:0000256" key="5">
    <source>
        <dbReference type="ARBA" id="ARBA00022989"/>
    </source>
</evidence>
<evidence type="ECO:0000256" key="3">
    <source>
        <dbReference type="ARBA" id="ARBA00022448"/>
    </source>
</evidence>
<feature type="transmembrane region" description="Helical" evidence="7">
    <location>
        <begin position="271"/>
        <end position="291"/>
    </location>
</feature>
<evidence type="ECO:0000313" key="9">
    <source>
        <dbReference type="Proteomes" id="UP000501346"/>
    </source>
</evidence>
<feature type="transmembrane region" description="Helical" evidence="7">
    <location>
        <begin position="353"/>
        <end position="378"/>
    </location>
</feature>
<evidence type="ECO:0000256" key="1">
    <source>
        <dbReference type="ARBA" id="ARBA00004141"/>
    </source>
</evidence>
<dbReference type="PANTHER" id="PTHR30618:SF2">
    <property type="entry name" value="ALLANTOIN PERMEASE-RELATED"/>
    <property type="match status" value="1"/>
</dbReference>
<organism evidence="8 9">
    <name type="scientific">Saccharomyces pastorianus</name>
    <name type="common">Lager yeast</name>
    <name type="synonym">Saccharomyces cerevisiae x Saccharomyces eubayanus</name>
    <dbReference type="NCBI Taxonomy" id="27292"/>
    <lineage>
        <taxon>Eukaryota</taxon>
        <taxon>Fungi</taxon>
        <taxon>Dikarya</taxon>
        <taxon>Ascomycota</taxon>
        <taxon>Saccharomycotina</taxon>
        <taxon>Saccharomycetes</taxon>
        <taxon>Saccharomycetales</taxon>
        <taxon>Saccharomycetaceae</taxon>
        <taxon>Saccharomyces</taxon>
    </lineage>
</organism>
<reference evidence="8 9" key="1">
    <citation type="journal article" date="2019" name="BMC Genomics">
        <title>Chromosome level assembly and comparative genome analysis confirm lager-brewing yeasts originated from a single hybridization.</title>
        <authorList>
            <person name="Salazar A.N."/>
            <person name="Gorter de Vries A.R."/>
            <person name="van den Broek M."/>
            <person name="Brouwers N."/>
            <person name="de la Torre Cortes P."/>
            <person name="Kuijpers N.G.A."/>
            <person name="Daran J.G."/>
            <person name="Abeel T."/>
        </authorList>
    </citation>
    <scope>NUCLEOTIDE SEQUENCE [LARGE SCALE GENOMIC DNA]</scope>
    <source>
        <strain evidence="8 9">CBS 1483</strain>
    </source>
</reference>
<dbReference type="NCBIfam" id="TIGR00800">
    <property type="entry name" value="ncs1"/>
    <property type="match status" value="1"/>
</dbReference>
<evidence type="ECO:0000256" key="2">
    <source>
        <dbReference type="ARBA" id="ARBA00008974"/>
    </source>
</evidence>
<dbReference type="Proteomes" id="UP000501346">
    <property type="component" value="Chromosome SeIX"/>
</dbReference>